<accession>A0ABS9R9C5</accession>
<evidence type="ECO:0000256" key="1">
    <source>
        <dbReference type="ARBA" id="ARBA00022737"/>
    </source>
</evidence>
<keyword evidence="1" id="KW-0677">Repeat</keyword>
<dbReference type="Gene3D" id="1.10.1790.10">
    <property type="entry name" value="PRD domain"/>
    <property type="match status" value="2"/>
</dbReference>
<dbReference type="EMBL" id="JAKVPQ010000012">
    <property type="protein sequence ID" value="MCH4286261.1"/>
    <property type="molecule type" value="Genomic_DNA"/>
</dbReference>
<dbReference type="PANTHER" id="PTHR30185">
    <property type="entry name" value="CRYPTIC BETA-GLUCOSIDE BGL OPERON ANTITERMINATOR"/>
    <property type="match status" value="1"/>
</dbReference>
<evidence type="ECO:0000313" key="4">
    <source>
        <dbReference type="Proteomes" id="UP001202402"/>
    </source>
</evidence>
<protein>
    <submittedName>
        <fullName evidence="3">PRD domain-containing protein</fullName>
    </submittedName>
</protein>
<dbReference type="PANTHER" id="PTHR30185:SF15">
    <property type="entry name" value="CRYPTIC BETA-GLUCOSIDE BGL OPERON ANTITERMINATOR"/>
    <property type="match status" value="1"/>
</dbReference>
<evidence type="ECO:0000259" key="2">
    <source>
        <dbReference type="PROSITE" id="PS51372"/>
    </source>
</evidence>
<dbReference type="SUPFAM" id="SSF50151">
    <property type="entry name" value="SacY-like RNA-binding domain"/>
    <property type="match status" value="1"/>
</dbReference>
<dbReference type="Gene3D" id="2.30.24.10">
    <property type="entry name" value="CAT RNA-binding domain"/>
    <property type="match status" value="1"/>
</dbReference>
<dbReference type="PROSITE" id="PS51372">
    <property type="entry name" value="PRD_2"/>
    <property type="match status" value="2"/>
</dbReference>
<dbReference type="InterPro" id="IPR011608">
    <property type="entry name" value="PRD"/>
</dbReference>
<dbReference type="Pfam" id="PF00874">
    <property type="entry name" value="PRD"/>
    <property type="match status" value="2"/>
</dbReference>
<dbReference type="InterPro" id="IPR036634">
    <property type="entry name" value="PRD_sf"/>
</dbReference>
<dbReference type="Pfam" id="PF03123">
    <property type="entry name" value="CAT_RBD"/>
    <property type="match status" value="1"/>
</dbReference>
<dbReference type="InterPro" id="IPR004341">
    <property type="entry name" value="CAT_RNA-bd_dom"/>
</dbReference>
<evidence type="ECO:0000313" key="3">
    <source>
        <dbReference type="EMBL" id="MCH4286261.1"/>
    </source>
</evidence>
<comment type="caution">
    <text evidence="3">The sequence shown here is derived from an EMBL/GenBank/DDBJ whole genome shotgun (WGS) entry which is preliminary data.</text>
</comment>
<dbReference type="SUPFAM" id="SSF63520">
    <property type="entry name" value="PTS-regulatory domain, PRD"/>
    <property type="match status" value="2"/>
</dbReference>
<sequence>MRIHKLINNNIVIVKDEAGKETILMGRGIGFKKHPNDPIDDRMIEKRFVMSQQEGITHLSDLLNEIPIQEIEAAVTIMEMATDTLHKKLNEGMIISLSDHIHTSIERSKDHVFVKNVLLWEIKKFYPEEFKIGKSALDIIEDKTGTKLPEDEAGFIALHIVNAQMEESVGDMYGLTKVMQEIINIIKYTCKVSFDEDSVYYYRFITHLKFFAQRLLTHTEYQSDENDTLLTMVKTQYHEAYQCVRKIMELIQNNYDYCLSDEEQLYLTIHIERIVKKSK</sequence>
<proteinExistence type="predicted"/>
<dbReference type="Proteomes" id="UP001202402">
    <property type="component" value="Unassembled WGS sequence"/>
</dbReference>
<dbReference type="SMART" id="SM01061">
    <property type="entry name" value="CAT_RBD"/>
    <property type="match status" value="1"/>
</dbReference>
<reference evidence="3 4" key="1">
    <citation type="submission" date="2022-02" db="EMBL/GenBank/DDBJ databases">
        <title>Genome of Erysipelotrichaceae sp. nov. NSJ-176 isolated from human feces.</title>
        <authorList>
            <person name="Abdugheni R."/>
        </authorList>
    </citation>
    <scope>NUCLEOTIDE SEQUENCE [LARGE SCALE GENOMIC DNA]</scope>
    <source>
        <strain evidence="3 4">NSJ-176</strain>
    </source>
</reference>
<dbReference type="RefSeq" id="WP_117452513.1">
    <property type="nucleotide sequence ID" value="NZ_JAKVPQ010000012.1"/>
</dbReference>
<feature type="domain" description="PRD" evidence="2">
    <location>
        <begin position="170"/>
        <end position="279"/>
    </location>
</feature>
<dbReference type="NCBIfam" id="NF046042">
    <property type="entry name" value="LicT"/>
    <property type="match status" value="1"/>
</dbReference>
<gene>
    <name evidence="3" type="ORF">LQE99_14135</name>
</gene>
<name>A0ABS9R9C5_9FIRM</name>
<dbReference type="InterPro" id="IPR050661">
    <property type="entry name" value="BglG_antiterminators"/>
</dbReference>
<keyword evidence="4" id="KW-1185">Reference proteome</keyword>
<feature type="domain" description="PRD" evidence="2">
    <location>
        <begin position="65"/>
        <end position="169"/>
    </location>
</feature>
<organism evidence="3 4">
    <name type="scientific">Amedibacillus hominis</name>
    <dbReference type="NCBI Taxonomy" id="2897776"/>
    <lineage>
        <taxon>Bacteria</taxon>
        <taxon>Bacillati</taxon>
        <taxon>Bacillota</taxon>
        <taxon>Erysipelotrichia</taxon>
        <taxon>Erysipelotrichales</taxon>
        <taxon>Erysipelotrichaceae</taxon>
        <taxon>Amedibacillus</taxon>
    </lineage>
</organism>
<dbReference type="InterPro" id="IPR036650">
    <property type="entry name" value="CAT_RNA-bd_dom_sf"/>
</dbReference>